<evidence type="ECO:0000256" key="3">
    <source>
        <dbReference type="PROSITE-ProRule" id="PRU00339"/>
    </source>
</evidence>
<dbReference type="Pfam" id="PF13174">
    <property type="entry name" value="TPR_6"/>
    <property type="match status" value="1"/>
</dbReference>
<dbReference type="PROSITE" id="PS50293">
    <property type="entry name" value="TPR_REGION"/>
    <property type="match status" value="2"/>
</dbReference>
<gene>
    <name evidence="4" type="ORF">DW355_06670</name>
</gene>
<dbReference type="InterPro" id="IPR051012">
    <property type="entry name" value="CellSynth/LPSAsmb/PSIAsmb"/>
</dbReference>
<sequence>MGGSPRPFRLVHLDSLPPMTAKPSLFTLPVERFDLGLLPHDARNIGSDAFKTAVVTHFAVQYAAKRQQAVVSVNDREILVLVLPDESDPLDFVMTMLQSGRIKEAMPFLEALAKADPDNVQILYNLGIAYSELEHFDEAIIRLKRAVALNPQHAHAWTGIGVAYQRMGKRAQALEPMQKAVEADPSDGYARRNLAAILLGVGRAAEALEHLRAARKALPHDAQTLYGLASALETVGGEYNDDEADELYQVVIQKFPGSQVAELAREARTKRAGKSMREAVGGGLRPDVMMYIAGALDTFSQVGPEKSRQITMEVAMKGQDGLDIHDPEQKYTLTSLPGKFSGMHLVSIMYAGMKTINPNMDVGIDLSAEYEAAKAMRCN</sequence>
<dbReference type="InterPro" id="IPR019734">
    <property type="entry name" value="TPR_rpt"/>
</dbReference>
<dbReference type="Gene3D" id="1.25.40.10">
    <property type="entry name" value="Tetratricopeptide repeat domain"/>
    <property type="match status" value="2"/>
</dbReference>
<dbReference type="KEGG" id="hgr:DW355_06670"/>
<evidence type="ECO:0000313" key="4">
    <source>
        <dbReference type="EMBL" id="QBK04511.1"/>
    </source>
</evidence>
<reference evidence="4 5" key="1">
    <citation type="submission" date="2018-07" db="EMBL/GenBank/DDBJ databases">
        <title>Exploring interactions and the metabolic potential of the ultra-small soil bacteria Hylemonella gracilis.</title>
        <authorList>
            <person name="Tyc O."/>
            <person name="Kulkarni P."/>
            <person name="Gawehns F."/>
            <person name="Hundscheid M."/>
            <person name="Zweers H."/>
            <person name="Garbeva P."/>
        </authorList>
    </citation>
    <scope>NUCLEOTIDE SEQUENCE [LARGE SCALE GENOMIC DNA]</scope>
    <source>
        <strain evidence="4 5">NS1</strain>
    </source>
</reference>
<dbReference type="InterPro" id="IPR011990">
    <property type="entry name" value="TPR-like_helical_dom_sf"/>
</dbReference>
<dbReference type="AlphaFoldDB" id="A0A4P6ULZ7"/>
<dbReference type="EMBL" id="CP031395">
    <property type="protein sequence ID" value="QBK04511.1"/>
    <property type="molecule type" value="Genomic_DNA"/>
</dbReference>
<dbReference type="Pfam" id="PF13432">
    <property type="entry name" value="TPR_16"/>
    <property type="match status" value="1"/>
</dbReference>
<keyword evidence="1" id="KW-0677">Repeat</keyword>
<feature type="repeat" description="TPR" evidence="3">
    <location>
        <begin position="120"/>
        <end position="153"/>
    </location>
</feature>
<dbReference type="Pfam" id="PF14559">
    <property type="entry name" value="TPR_19"/>
    <property type="match status" value="1"/>
</dbReference>
<protein>
    <submittedName>
        <fullName evidence="4">Tetratricopeptide repeat protein</fullName>
    </submittedName>
</protein>
<feature type="repeat" description="TPR" evidence="3">
    <location>
        <begin position="154"/>
        <end position="187"/>
    </location>
</feature>
<keyword evidence="2 3" id="KW-0802">TPR repeat</keyword>
<dbReference type="PANTHER" id="PTHR45586">
    <property type="entry name" value="TPR REPEAT-CONTAINING PROTEIN PA4667"/>
    <property type="match status" value="1"/>
</dbReference>
<dbReference type="OrthoDB" id="9814129at2"/>
<dbReference type="SUPFAM" id="SSF48452">
    <property type="entry name" value="TPR-like"/>
    <property type="match status" value="1"/>
</dbReference>
<dbReference type="PROSITE" id="PS50005">
    <property type="entry name" value="TPR"/>
    <property type="match status" value="2"/>
</dbReference>
<dbReference type="SMART" id="SM00028">
    <property type="entry name" value="TPR"/>
    <property type="match status" value="3"/>
</dbReference>
<proteinExistence type="predicted"/>
<evidence type="ECO:0000256" key="1">
    <source>
        <dbReference type="ARBA" id="ARBA00022737"/>
    </source>
</evidence>
<organism evidence="4 5">
    <name type="scientific">Hylemonella gracilis</name>
    <dbReference type="NCBI Taxonomy" id="80880"/>
    <lineage>
        <taxon>Bacteria</taxon>
        <taxon>Pseudomonadati</taxon>
        <taxon>Pseudomonadota</taxon>
        <taxon>Betaproteobacteria</taxon>
        <taxon>Burkholderiales</taxon>
        <taxon>Comamonadaceae</taxon>
        <taxon>Hylemonella</taxon>
    </lineage>
</organism>
<accession>A0A4P6ULZ7</accession>
<evidence type="ECO:0000256" key="2">
    <source>
        <dbReference type="ARBA" id="ARBA00022803"/>
    </source>
</evidence>
<name>A0A4P6ULZ7_9BURK</name>
<evidence type="ECO:0000313" key="5">
    <source>
        <dbReference type="Proteomes" id="UP000292939"/>
    </source>
</evidence>
<dbReference type="Proteomes" id="UP000292939">
    <property type="component" value="Chromosome"/>
</dbReference>
<dbReference type="PANTHER" id="PTHR45586:SF16">
    <property type="entry name" value="DOMAIN PROTEIN, PUTATIVE-RELATED"/>
    <property type="match status" value="1"/>
</dbReference>